<sequence>MSQIQIGGISIPALALCDTGADARLLVSPLVAKRASEQLDAKIFPLRKEIPLEDYRGRKAGSIKQKMVATFEIDGRLFLNQTFHITESGHDVFVGLKWLGEQNVLLDCAAREIVWPDNLPALPFWTCTSIQPATSVICASRTGRRGGARGAAVVSASCSRPRPHAAAAGHVHNASLFSETRMRRPQRWTAAPTKAEMHVATAPQQDDGA</sequence>
<dbReference type="Proteomes" id="UP000824596">
    <property type="component" value="Unassembled WGS sequence"/>
</dbReference>
<evidence type="ECO:0000313" key="2">
    <source>
        <dbReference type="EMBL" id="KAH0957709.1"/>
    </source>
</evidence>
<dbReference type="EMBL" id="JAIZPD010000019">
    <property type="protein sequence ID" value="KAH0957709.1"/>
    <property type="molecule type" value="Genomic_DNA"/>
</dbReference>
<dbReference type="OrthoDB" id="4365667at2759"/>
<dbReference type="CDD" id="cd00303">
    <property type="entry name" value="retropepsin_like"/>
    <property type="match status" value="1"/>
</dbReference>
<reference evidence="2" key="1">
    <citation type="submission" date="2021-09" db="EMBL/GenBank/DDBJ databases">
        <title>A high-quality genome of the endoparasitic fungus Hirsutella rhossiliensis with a comparison of Hirsutella genomes reveals transposable elements contributing to genome size variation.</title>
        <authorList>
            <person name="Lin R."/>
            <person name="Jiao Y."/>
            <person name="Sun X."/>
            <person name="Ling J."/>
            <person name="Xie B."/>
            <person name="Cheng X."/>
        </authorList>
    </citation>
    <scope>NUCLEOTIDE SEQUENCE</scope>
    <source>
        <strain evidence="2">HR02</strain>
    </source>
</reference>
<evidence type="ECO:0000256" key="1">
    <source>
        <dbReference type="SAM" id="MobiDB-lite"/>
    </source>
</evidence>
<dbReference type="InterPro" id="IPR021109">
    <property type="entry name" value="Peptidase_aspartic_dom_sf"/>
</dbReference>
<accession>A0A9P8SD93</accession>
<feature type="region of interest" description="Disordered" evidence="1">
    <location>
        <begin position="189"/>
        <end position="209"/>
    </location>
</feature>
<dbReference type="GeneID" id="68360328"/>
<gene>
    <name evidence="2" type="ORF">HRG_11200</name>
</gene>
<dbReference type="RefSeq" id="XP_044715223.1">
    <property type="nucleotide sequence ID" value="XM_044869670.1"/>
</dbReference>
<evidence type="ECO:0000313" key="3">
    <source>
        <dbReference type="Proteomes" id="UP000824596"/>
    </source>
</evidence>
<keyword evidence="3" id="KW-1185">Reference proteome</keyword>
<dbReference type="Pfam" id="PF08284">
    <property type="entry name" value="RVP_2"/>
    <property type="match status" value="1"/>
</dbReference>
<comment type="caution">
    <text evidence="2">The sequence shown here is derived from an EMBL/GenBank/DDBJ whole genome shotgun (WGS) entry which is preliminary data.</text>
</comment>
<organism evidence="2 3">
    <name type="scientific">Hirsutella rhossiliensis</name>
    <dbReference type="NCBI Taxonomy" id="111463"/>
    <lineage>
        <taxon>Eukaryota</taxon>
        <taxon>Fungi</taxon>
        <taxon>Dikarya</taxon>
        <taxon>Ascomycota</taxon>
        <taxon>Pezizomycotina</taxon>
        <taxon>Sordariomycetes</taxon>
        <taxon>Hypocreomycetidae</taxon>
        <taxon>Hypocreales</taxon>
        <taxon>Ophiocordycipitaceae</taxon>
        <taxon>Hirsutella</taxon>
    </lineage>
</organism>
<name>A0A9P8SD93_9HYPO</name>
<protein>
    <submittedName>
        <fullName evidence="2">Uncharacterized protein</fullName>
    </submittedName>
</protein>
<dbReference type="Gene3D" id="2.40.70.10">
    <property type="entry name" value="Acid Proteases"/>
    <property type="match status" value="1"/>
</dbReference>
<proteinExistence type="predicted"/>
<dbReference type="AlphaFoldDB" id="A0A9P8SD93"/>